<dbReference type="InterPro" id="IPR015421">
    <property type="entry name" value="PyrdxlP-dep_Trfase_major"/>
</dbReference>
<comment type="cofactor">
    <cofactor evidence="1">
        <name>pyridoxal 5'-phosphate</name>
        <dbReference type="ChEBI" id="CHEBI:597326"/>
    </cofactor>
</comment>
<evidence type="ECO:0000256" key="1">
    <source>
        <dbReference type="ARBA" id="ARBA00001933"/>
    </source>
</evidence>
<sequence length="1032" mass="111071">MSARIRQDAAIGDMSVAAAPSYTWGVSRDPQHSRALELLEILHREESPAPGAPVRRETSRVRIPKQGALPQSAAWLERLYHGELVPRERKPQVIDTRRSCGPYMVSVDEPPMVLLDACSQIATLNEGFANPGILQGLHEGRFDRCLWANPDNTIAAVPELDEYAAFLLGQAPAGLAHASFVCAGGAEANEKALRLARLHGPDPARRRVLAFDGSFHGRTLVTLGATSNPAKRKGVDMPGFEAVFCPRDLSALEATLRERGDELYAVIVEPMMAEGGDIHLTREFLLGVRELSRAHGLPLIVDEVQTGFGTSGSFFWWTKLGLGDSPETAPDLLTCAKKAGLGVVLSRWADEEPAPVNVASALRGLIQAETAHLQAALEAPIRERLHLLVAEFPGLVSEPRVAGTAFAFDLPSARERDAFINQRFARGFMTYHAGEQTIRFRLGACWELAHLDDLFARVSTALRRLDDPTAQTCAREGAPHRRTRWFEIREISEDDWAEVMALEQRAYEPERSDSEEFLRETAAAGVALVARDVETGELLGFVFAAPLEHYPDVSGPDGDRFRGVGHTLYAADLTVSDQARGNGVGRALKTEQIRWARANGYTFVSGRNRVGLTTSMAGLARSLGAYTAKVLDNQYGGDAQAEYYRIPLRSPAPLEQQGPHGHDLASGVQAPFGPRPAFMATRELVGPTASRLNLSNWATPDSIQFIEHLRAILPRGTGHLYTTSSRDELLDKSLRCIKMTRPAATIAVGFEGGYLGHTTASARSLSDPAGFGPGFAMFDWPLLPHPADVGAEACVAALAALIEAHGADAVIGLFVEVVGERSGKVLSSAAALALSKLCSAHGIPLAVVETASGGYRSGAGAWGLDGLDPSFCPNLVLWYPGGQLGQIFIDSRWWVGTPLMLISTWDGDELSQIRTHEHLRAAHRLELGPAINALDDLVREAATAAGDGARVGGQGLYRTLSLAGAEQAETVQARCRAKGLLLARGLPDTLCFVPALDIAPAALRGPVRTILLDAIGAGSGLDLGARERHEYA</sequence>
<comment type="caution">
    <text evidence="7">The sequence shown here is derived from an EMBL/GenBank/DDBJ whole genome shotgun (WGS) entry which is preliminary data.</text>
</comment>
<dbReference type="Gene3D" id="3.40.630.30">
    <property type="match status" value="1"/>
</dbReference>
<feature type="domain" description="N-acetyltransferase" evidence="6">
    <location>
        <begin position="486"/>
        <end position="649"/>
    </location>
</feature>
<dbReference type="AlphaFoldDB" id="A0A2S9YJ09"/>
<dbReference type="SUPFAM" id="SSF53383">
    <property type="entry name" value="PLP-dependent transferases"/>
    <property type="match status" value="2"/>
</dbReference>
<reference evidence="7 8" key="1">
    <citation type="submission" date="2018-03" db="EMBL/GenBank/DDBJ databases">
        <title>Draft Genome Sequences of the Obligatory Marine Myxobacteria Enhygromyxa salina SWB007.</title>
        <authorList>
            <person name="Poehlein A."/>
            <person name="Moghaddam J.A."/>
            <person name="Harms H."/>
            <person name="Alanjari M."/>
            <person name="Koenig G.M."/>
            <person name="Daniel R."/>
            <person name="Schaeberle T.F."/>
        </authorList>
    </citation>
    <scope>NUCLEOTIDE SEQUENCE [LARGE SCALE GENOMIC DNA]</scope>
    <source>
        <strain evidence="7 8">SWB007</strain>
    </source>
</reference>
<dbReference type="PROSITE" id="PS51186">
    <property type="entry name" value="GNAT"/>
    <property type="match status" value="1"/>
</dbReference>
<evidence type="ECO:0000313" key="7">
    <source>
        <dbReference type="EMBL" id="PRQ05084.1"/>
    </source>
</evidence>
<name>A0A2S9YJ09_9BACT</name>
<dbReference type="GO" id="GO:0045484">
    <property type="term" value="F:L-lysine 6-transaminase activity"/>
    <property type="evidence" value="ECO:0007669"/>
    <property type="project" value="UniProtKB-EC"/>
</dbReference>
<proteinExistence type="inferred from homology"/>
<dbReference type="Proteomes" id="UP000238823">
    <property type="component" value="Unassembled WGS sequence"/>
</dbReference>
<evidence type="ECO:0000256" key="5">
    <source>
        <dbReference type="ARBA" id="ARBA00022898"/>
    </source>
</evidence>
<dbReference type="Gene3D" id="3.40.640.10">
    <property type="entry name" value="Type I PLP-dependent aspartate aminotransferase-like (Major domain)"/>
    <property type="match status" value="2"/>
</dbReference>
<evidence type="ECO:0000259" key="6">
    <source>
        <dbReference type="PROSITE" id="PS51186"/>
    </source>
</evidence>
<keyword evidence="3 7" id="KW-0032">Aminotransferase</keyword>
<accession>A0A2S9YJ09</accession>
<dbReference type="InterPro" id="IPR015422">
    <property type="entry name" value="PyrdxlP-dep_Trfase_small"/>
</dbReference>
<dbReference type="GO" id="GO:0009450">
    <property type="term" value="P:gamma-aminobutyric acid catabolic process"/>
    <property type="evidence" value="ECO:0007669"/>
    <property type="project" value="TreeGrafter"/>
</dbReference>
<organism evidence="7 8">
    <name type="scientific">Enhygromyxa salina</name>
    <dbReference type="NCBI Taxonomy" id="215803"/>
    <lineage>
        <taxon>Bacteria</taxon>
        <taxon>Pseudomonadati</taxon>
        <taxon>Myxococcota</taxon>
        <taxon>Polyangia</taxon>
        <taxon>Nannocystales</taxon>
        <taxon>Nannocystaceae</taxon>
        <taxon>Enhygromyxa</taxon>
    </lineage>
</organism>
<dbReference type="EC" id="2.6.1.36" evidence="7"/>
<dbReference type="InterPro" id="IPR015424">
    <property type="entry name" value="PyrdxlP-dep_Trfase"/>
</dbReference>
<dbReference type="PANTHER" id="PTHR43206">
    <property type="entry name" value="AMINOTRANSFERASE"/>
    <property type="match status" value="1"/>
</dbReference>
<gene>
    <name evidence="7" type="primary">lat</name>
    <name evidence="7" type="ORF">ENSA7_47130</name>
</gene>
<dbReference type="Pfam" id="PF00202">
    <property type="entry name" value="Aminotran_3"/>
    <property type="match status" value="1"/>
</dbReference>
<dbReference type="PANTHER" id="PTHR43206:SF2">
    <property type="entry name" value="4-AMINOBUTYRATE AMINOTRANSFERASE GABT"/>
    <property type="match status" value="1"/>
</dbReference>
<dbReference type="GO" id="GO:0016747">
    <property type="term" value="F:acyltransferase activity, transferring groups other than amino-acyl groups"/>
    <property type="evidence" value="ECO:0007669"/>
    <property type="project" value="InterPro"/>
</dbReference>
<keyword evidence="4 7" id="KW-0808">Transferase</keyword>
<dbReference type="OrthoDB" id="9801052at2"/>
<protein>
    <submittedName>
        <fullName evidence="7">Putative L-lysine-epsilon aminotransferase</fullName>
        <ecNumber evidence="7">2.6.1.36</ecNumber>
    </submittedName>
</protein>
<dbReference type="GO" id="GO:0030170">
    <property type="term" value="F:pyridoxal phosphate binding"/>
    <property type="evidence" value="ECO:0007669"/>
    <property type="project" value="InterPro"/>
</dbReference>
<dbReference type="Gene3D" id="3.90.1150.10">
    <property type="entry name" value="Aspartate Aminotransferase, domain 1"/>
    <property type="match status" value="1"/>
</dbReference>
<evidence type="ECO:0000313" key="8">
    <source>
        <dbReference type="Proteomes" id="UP000238823"/>
    </source>
</evidence>
<evidence type="ECO:0000256" key="2">
    <source>
        <dbReference type="ARBA" id="ARBA00008954"/>
    </source>
</evidence>
<keyword evidence="5" id="KW-0663">Pyridoxal phosphate</keyword>
<evidence type="ECO:0000256" key="3">
    <source>
        <dbReference type="ARBA" id="ARBA00022576"/>
    </source>
</evidence>
<dbReference type="InterPro" id="IPR005814">
    <property type="entry name" value="Aminotrans_3"/>
</dbReference>
<dbReference type="InterPro" id="IPR000182">
    <property type="entry name" value="GNAT_dom"/>
</dbReference>
<dbReference type="EMBL" id="PVNL01000097">
    <property type="protein sequence ID" value="PRQ05084.1"/>
    <property type="molecule type" value="Genomic_DNA"/>
</dbReference>
<evidence type="ECO:0000256" key="4">
    <source>
        <dbReference type="ARBA" id="ARBA00022679"/>
    </source>
</evidence>
<comment type="similarity">
    <text evidence="2">Belongs to the class-III pyridoxal-phosphate-dependent aminotransferase family.</text>
</comment>
<dbReference type="SUPFAM" id="SSF55729">
    <property type="entry name" value="Acyl-CoA N-acyltransferases (Nat)"/>
    <property type="match status" value="1"/>
</dbReference>
<dbReference type="InterPro" id="IPR016181">
    <property type="entry name" value="Acyl_CoA_acyltransferase"/>
</dbReference>
<dbReference type="Pfam" id="PF00583">
    <property type="entry name" value="Acetyltransf_1"/>
    <property type="match status" value="1"/>
</dbReference>